<dbReference type="EMBL" id="CAJHJT010000056">
    <property type="protein sequence ID" value="CAD7013072.1"/>
    <property type="molecule type" value="Genomic_DNA"/>
</dbReference>
<dbReference type="Gene3D" id="2.30.42.10">
    <property type="match status" value="1"/>
</dbReference>
<name>A0A811VFY7_CERCA</name>
<evidence type="ECO:0000256" key="3">
    <source>
        <dbReference type="SAM" id="MobiDB-lite"/>
    </source>
</evidence>
<evidence type="ECO:0000259" key="5">
    <source>
        <dbReference type="PROSITE" id="PS50106"/>
    </source>
</evidence>
<dbReference type="PANTHER" id="PTHR24135:SF28">
    <property type="entry name" value="LD13733P"/>
    <property type="match status" value="1"/>
</dbReference>
<keyword evidence="7" id="KW-1185">Reference proteome</keyword>
<dbReference type="InterPro" id="IPR051569">
    <property type="entry name" value="SHANK"/>
</dbReference>
<dbReference type="PROSITE" id="PS50106">
    <property type="entry name" value="PDZ"/>
    <property type="match status" value="1"/>
</dbReference>
<comment type="caution">
    <text evidence="6">The sequence shown here is derived from an EMBL/GenBank/DDBJ whole genome shotgun (WGS) entry which is preliminary data.</text>
</comment>
<dbReference type="SMART" id="SM00228">
    <property type="entry name" value="PDZ"/>
    <property type="match status" value="1"/>
</dbReference>
<dbReference type="GO" id="GO:0030160">
    <property type="term" value="F:synaptic receptor adaptor activity"/>
    <property type="evidence" value="ECO:0007669"/>
    <property type="project" value="TreeGrafter"/>
</dbReference>
<dbReference type="InterPro" id="IPR001452">
    <property type="entry name" value="SH3_domain"/>
</dbReference>
<feature type="region of interest" description="Disordered" evidence="3">
    <location>
        <begin position="55"/>
        <end position="121"/>
    </location>
</feature>
<dbReference type="InterPro" id="IPR036028">
    <property type="entry name" value="SH3-like_dom_sf"/>
</dbReference>
<dbReference type="AlphaFoldDB" id="A0A811VFY7"/>
<feature type="compositionally biased region" description="Low complexity" evidence="3">
    <location>
        <begin position="98"/>
        <end position="117"/>
    </location>
</feature>
<dbReference type="FunFam" id="2.30.30.40:FF:000178">
    <property type="entry name" value="SH3 and multiple ankyrin repeat domains protein"/>
    <property type="match status" value="1"/>
</dbReference>
<dbReference type="GO" id="GO:0014069">
    <property type="term" value="C:postsynaptic density"/>
    <property type="evidence" value="ECO:0007669"/>
    <property type="project" value="TreeGrafter"/>
</dbReference>
<dbReference type="InterPro" id="IPR001478">
    <property type="entry name" value="PDZ"/>
</dbReference>
<dbReference type="SMART" id="SM00326">
    <property type="entry name" value="SH3"/>
    <property type="match status" value="1"/>
</dbReference>
<dbReference type="Pfam" id="PF00595">
    <property type="entry name" value="PDZ"/>
    <property type="match status" value="1"/>
</dbReference>
<dbReference type="InterPro" id="IPR036034">
    <property type="entry name" value="PDZ_sf"/>
</dbReference>
<feature type="compositionally biased region" description="Low complexity" evidence="3">
    <location>
        <begin position="74"/>
        <end position="87"/>
    </location>
</feature>
<dbReference type="CDD" id="cd06746">
    <property type="entry name" value="PDZ_SHANK1_3-like"/>
    <property type="match status" value="1"/>
</dbReference>
<evidence type="ECO:0000313" key="7">
    <source>
        <dbReference type="Proteomes" id="UP000606786"/>
    </source>
</evidence>
<dbReference type="OrthoDB" id="445896at2759"/>
<sequence>MELAEIIQNYKTDDVVPFRGPPRYNPKRRSAVGWPNGSCAISCAGSLMGTLSRNSTCGHHGPPSPCPSEHIPYSSASSSLSEGSSGNRSHEDDISIVTDKSIGDTSDIISDSSGVGTNSDSAACSIGHPSTTVVCMEPYSGNTTGHISLKTGDIIEVVGSTDCGLLEGYIRGSNQSGFFSADCVQEYEKNRNVNGQTLWRKRRWNSDLTISRAIQQRYGSSNKENGFNEPRTIVLHRAKRGFGFILRGAKASSPLMQLKPTERFPALQYLDDVDPSGVADMAGLRPGDFLLAIGNEDVRAASHEKVVEMIRSAGTLVSMTVISPQFPNQMHAATQILPNNRHLSSGPSTPQAQHRQCATLPRKMSLSPNAAVGSTSGGGSGINRMPAPIPPRRDPKTTLSVGRARAKSMVAGLENGGEKDDGDIPHIKSSSIESIATPTPTHPGTRCNYALLVLKPDPHLAV</sequence>
<evidence type="ECO:0000256" key="2">
    <source>
        <dbReference type="PROSITE-ProRule" id="PRU00192"/>
    </source>
</evidence>
<feature type="region of interest" description="Disordered" evidence="3">
    <location>
        <begin position="340"/>
        <end position="401"/>
    </location>
</feature>
<dbReference type="PROSITE" id="PS50002">
    <property type="entry name" value="SH3"/>
    <property type="match status" value="1"/>
</dbReference>
<protein>
    <submittedName>
        <fullName evidence="6">(Mediterranean fruit fly) hypothetical protein</fullName>
    </submittedName>
</protein>
<dbReference type="GO" id="GO:0043197">
    <property type="term" value="C:dendritic spine"/>
    <property type="evidence" value="ECO:0007669"/>
    <property type="project" value="TreeGrafter"/>
</dbReference>
<dbReference type="SUPFAM" id="SSF50156">
    <property type="entry name" value="PDZ domain-like"/>
    <property type="match status" value="1"/>
</dbReference>
<dbReference type="SUPFAM" id="SSF50044">
    <property type="entry name" value="SH3-domain"/>
    <property type="match status" value="1"/>
</dbReference>
<evidence type="ECO:0000259" key="4">
    <source>
        <dbReference type="PROSITE" id="PS50002"/>
    </source>
</evidence>
<evidence type="ECO:0000256" key="1">
    <source>
        <dbReference type="ARBA" id="ARBA00022443"/>
    </source>
</evidence>
<dbReference type="PANTHER" id="PTHR24135">
    <property type="entry name" value="SH3 AND MULTIPLE ANKYRIN REPEAT DOMAINS PROTEIN"/>
    <property type="match status" value="1"/>
</dbReference>
<dbReference type="FunFam" id="2.30.42.10:FF:000018">
    <property type="entry name" value="SH3 and multiple ankyrin repeat domains protein 2"/>
    <property type="match status" value="1"/>
</dbReference>
<reference evidence="6" key="1">
    <citation type="submission" date="2020-11" db="EMBL/GenBank/DDBJ databases">
        <authorList>
            <person name="Whitehead M."/>
        </authorList>
    </citation>
    <scope>NUCLEOTIDE SEQUENCE</scope>
    <source>
        <strain evidence="6">EGII</strain>
    </source>
</reference>
<dbReference type="GO" id="GO:0035255">
    <property type="term" value="F:ionotropic glutamate receptor binding"/>
    <property type="evidence" value="ECO:0007669"/>
    <property type="project" value="TreeGrafter"/>
</dbReference>
<gene>
    <name evidence="6" type="ORF">CCAP1982_LOCUS21150</name>
</gene>
<feature type="domain" description="SH3" evidence="4">
    <location>
        <begin position="128"/>
        <end position="189"/>
    </location>
</feature>
<dbReference type="GO" id="GO:0045211">
    <property type="term" value="C:postsynaptic membrane"/>
    <property type="evidence" value="ECO:0007669"/>
    <property type="project" value="TreeGrafter"/>
</dbReference>
<feature type="domain" description="PDZ" evidence="5">
    <location>
        <begin position="232"/>
        <end position="325"/>
    </location>
</feature>
<dbReference type="Gene3D" id="2.30.30.40">
    <property type="entry name" value="SH3 Domains"/>
    <property type="match status" value="1"/>
</dbReference>
<organism evidence="6 7">
    <name type="scientific">Ceratitis capitata</name>
    <name type="common">Mediterranean fruit fly</name>
    <name type="synonym">Tephritis capitata</name>
    <dbReference type="NCBI Taxonomy" id="7213"/>
    <lineage>
        <taxon>Eukaryota</taxon>
        <taxon>Metazoa</taxon>
        <taxon>Ecdysozoa</taxon>
        <taxon>Arthropoda</taxon>
        <taxon>Hexapoda</taxon>
        <taxon>Insecta</taxon>
        <taxon>Pterygota</taxon>
        <taxon>Neoptera</taxon>
        <taxon>Endopterygota</taxon>
        <taxon>Diptera</taxon>
        <taxon>Brachycera</taxon>
        <taxon>Muscomorpha</taxon>
        <taxon>Tephritoidea</taxon>
        <taxon>Tephritidae</taxon>
        <taxon>Ceratitis</taxon>
        <taxon>Ceratitis</taxon>
    </lineage>
</organism>
<accession>A0A811VFY7</accession>
<feature type="compositionally biased region" description="Polar residues" evidence="3">
    <location>
        <begin position="340"/>
        <end position="356"/>
    </location>
</feature>
<keyword evidence="1 2" id="KW-0728">SH3 domain</keyword>
<dbReference type="Proteomes" id="UP000606786">
    <property type="component" value="Unassembled WGS sequence"/>
</dbReference>
<proteinExistence type="predicted"/>
<dbReference type="Pfam" id="PF07653">
    <property type="entry name" value="SH3_2"/>
    <property type="match status" value="1"/>
</dbReference>
<evidence type="ECO:0000313" key="6">
    <source>
        <dbReference type="EMBL" id="CAD7013072.1"/>
    </source>
</evidence>